<evidence type="ECO:0000256" key="11">
    <source>
        <dbReference type="ARBA" id="ARBA00038905"/>
    </source>
</evidence>
<keyword evidence="9" id="KW-0234">DNA repair</keyword>
<dbReference type="GO" id="GO:0046872">
    <property type="term" value="F:metal ion binding"/>
    <property type="evidence" value="ECO:0007669"/>
    <property type="project" value="UniProtKB-KW"/>
</dbReference>
<evidence type="ECO:0000256" key="8">
    <source>
        <dbReference type="ARBA" id="ARBA00022842"/>
    </source>
</evidence>
<keyword evidence="3" id="KW-0515">Mutator protein</keyword>
<evidence type="ECO:0000256" key="2">
    <source>
        <dbReference type="ARBA" id="ARBA00005582"/>
    </source>
</evidence>
<dbReference type="PRINTS" id="PR00502">
    <property type="entry name" value="NUDIXFAMILY"/>
</dbReference>
<keyword evidence="8" id="KW-0460">Magnesium</keyword>
<dbReference type="GO" id="GO:0006260">
    <property type="term" value="P:DNA replication"/>
    <property type="evidence" value="ECO:0007669"/>
    <property type="project" value="UniProtKB-KW"/>
</dbReference>
<comment type="caution">
    <text evidence="13">The sequence shown here is derived from an EMBL/GenBank/DDBJ whole genome shotgun (WGS) entry which is preliminary data.</text>
</comment>
<keyword evidence="4" id="KW-0235">DNA replication</keyword>
<dbReference type="PROSITE" id="PS51462">
    <property type="entry name" value="NUDIX"/>
    <property type="match status" value="1"/>
</dbReference>
<evidence type="ECO:0000256" key="1">
    <source>
        <dbReference type="ARBA" id="ARBA00001946"/>
    </source>
</evidence>
<dbReference type="EC" id="3.6.1.55" evidence="11"/>
<evidence type="ECO:0000256" key="6">
    <source>
        <dbReference type="ARBA" id="ARBA00022763"/>
    </source>
</evidence>
<evidence type="ECO:0000256" key="9">
    <source>
        <dbReference type="ARBA" id="ARBA00023204"/>
    </source>
</evidence>
<dbReference type="InterPro" id="IPR020476">
    <property type="entry name" value="Nudix_hydrolase"/>
</dbReference>
<reference evidence="13" key="1">
    <citation type="journal article" date="2021" name="PeerJ">
        <title>Extensive microbial diversity within the chicken gut microbiome revealed by metagenomics and culture.</title>
        <authorList>
            <person name="Gilroy R."/>
            <person name="Ravi A."/>
            <person name="Getino M."/>
            <person name="Pursley I."/>
            <person name="Horton D.L."/>
            <person name="Alikhan N.F."/>
            <person name="Baker D."/>
            <person name="Gharbi K."/>
            <person name="Hall N."/>
            <person name="Watson M."/>
            <person name="Adriaenssens E.M."/>
            <person name="Foster-Nyarko E."/>
            <person name="Jarju S."/>
            <person name="Secka A."/>
            <person name="Antonio M."/>
            <person name="Oren A."/>
            <person name="Chaudhuri R.R."/>
            <person name="La Ragione R."/>
            <person name="Hildebrand F."/>
            <person name="Pallen M.J."/>
        </authorList>
    </citation>
    <scope>NUCLEOTIDE SEQUENCE</scope>
    <source>
        <strain evidence="13">ChiGjej5B5-22894</strain>
    </source>
</reference>
<dbReference type="GO" id="GO:0008413">
    <property type="term" value="F:8-oxo-7,8-dihydroguanosine triphosphate pyrophosphatase activity"/>
    <property type="evidence" value="ECO:0007669"/>
    <property type="project" value="TreeGrafter"/>
</dbReference>
<dbReference type="AlphaFoldDB" id="A0A921MX95"/>
<dbReference type="Pfam" id="PF00293">
    <property type="entry name" value="NUDIX"/>
    <property type="match status" value="1"/>
</dbReference>
<dbReference type="PANTHER" id="PTHR47707:SF1">
    <property type="entry name" value="NUDIX HYDROLASE FAMILY PROTEIN"/>
    <property type="match status" value="1"/>
</dbReference>
<evidence type="ECO:0000256" key="4">
    <source>
        <dbReference type="ARBA" id="ARBA00022705"/>
    </source>
</evidence>
<comment type="similarity">
    <text evidence="2">Belongs to the Nudix hydrolase family.</text>
</comment>
<keyword evidence="5" id="KW-0479">Metal-binding</keyword>
<dbReference type="InterPro" id="IPR000086">
    <property type="entry name" value="NUDIX_hydrolase_dom"/>
</dbReference>
<feature type="domain" description="Nudix hydrolase" evidence="12">
    <location>
        <begin position="5"/>
        <end position="131"/>
    </location>
</feature>
<gene>
    <name evidence="13" type="ORF">K8V81_11310</name>
</gene>
<dbReference type="CDD" id="cd03425">
    <property type="entry name" value="NUDIX_MutT_NudA_like"/>
    <property type="match status" value="1"/>
</dbReference>
<evidence type="ECO:0000256" key="7">
    <source>
        <dbReference type="ARBA" id="ARBA00022801"/>
    </source>
</evidence>
<evidence type="ECO:0000256" key="3">
    <source>
        <dbReference type="ARBA" id="ARBA00022457"/>
    </source>
</evidence>
<sequence length="144" mass="15589">MGASKKIRVVGAIIQRGSTVFAARRNPERSAGGLWEFPGGKVEPDESPEEALARELREELSVDVSVGTFIDQSVSDVAGATIELSCYTAVLVAEDPVSSTDHDALTWVNLDELEKLEWAPGDVPIIERLPQMLHHASTAQGHEQ</sequence>
<dbReference type="GO" id="GO:0044715">
    <property type="term" value="F:8-oxo-dGDP phosphatase activity"/>
    <property type="evidence" value="ECO:0007669"/>
    <property type="project" value="TreeGrafter"/>
</dbReference>
<evidence type="ECO:0000313" key="14">
    <source>
        <dbReference type="Proteomes" id="UP000742460"/>
    </source>
</evidence>
<evidence type="ECO:0000259" key="12">
    <source>
        <dbReference type="PROSITE" id="PS51462"/>
    </source>
</evidence>
<keyword evidence="6" id="KW-0227">DNA damage</keyword>
<comment type="catalytic activity">
    <reaction evidence="10">
        <text>8-oxo-dGTP + H2O = 8-oxo-dGMP + diphosphate + H(+)</text>
        <dbReference type="Rhea" id="RHEA:31575"/>
        <dbReference type="ChEBI" id="CHEBI:15377"/>
        <dbReference type="ChEBI" id="CHEBI:15378"/>
        <dbReference type="ChEBI" id="CHEBI:33019"/>
        <dbReference type="ChEBI" id="CHEBI:63224"/>
        <dbReference type="ChEBI" id="CHEBI:77896"/>
        <dbReference type="EC" id="3.6.1.55"/>
    </reaction>
</comment>
<dbReference type="SUPFAM" id="SSF55811">
    <property type="entry name" value="Nudix"/>
    <property type="match status" value="1"/>
</dbReference>
<protein>
    <recommendedName>
        <fullName evidence="11">8-oxo-dGTP diphosphatase</fullName>
        <ecNumber evidence="11">3.6.1.55</ecNumber>
    </recommendedName>
</protein>
<keyword evidence="7" id="KW-0378">Hydrolase</keyword>
<reference evidence="13" key="2">
    <citation type="submission" date="2021-09" db="EMBL/GenBank/DDBJ databases">
        <authorList>
            <person name="Gilroy R."/>
        </authorList>
    </citation>
    <scope>NUCLEOTIDE SEQUENCE</scope>
    <source>
        <strain evidence="13">ChiGjej5B5-22894</strain>
    </source>
</reference>
<dbReference type="InterPro" id="IPR047127">
    <property type="entry name" value="MutT-like"/>
</dbReference>
<dbReference type="GO" id="GO:0044716">
    <property type="term" value="F:8-oxo-GDP phosphatase activity"/>
    <property type="evidence" value="ECO:0007669"/>
    <property type="project" value="TreeGrafter"/>
</dbReference>
<dbReference type="GO" id="GO:0035539">
    <property type="term" value="F:8-oxo-7,8-dihydrodeoxyguanosine triphosphate pyrophosphatase activity"/>
    <property type="evidence" value="ECO:0007669"/>
    <property type="project" value="UniProtKB-EC"/>
</dbReference>
<dbReference type="Proteomes" id="UP000742460">
    <property type="component" value="Unassembled WGS sequence"/>
</dbReference>
<accession>A0A921MX95</accession>
<organism evidence="13 14">
    <name type="scientific">Brachybacterium massiliense</name>
    <dbReference type="NCBI Taxonomy" id="1755098"/>
    <lineage>
        <taxon>Bacteria</taxon>
        <taxon>Bacillati</taxon>
        <taxon>Actinomycetota</taxon>
        <taxon>Actinomycetes</taxon>
        <taxon>Micrococcales</taxon>
        <taxon>Dermabacteraceae</taxon>
        <taxon>Brachybacterium</taxon>
    </lineage>
</organism>
<evidence type="ECO:0000256" key="5">
    <source>
        <dbReference type="ARBA" id="ARBA00022723"/>
    </source>
</evidence>
<proteinExistence type="inferred from homology"/>
<dbReference type="PANTHER" id="PTHR47707">
    <property type="entry name" value="8-OXO-DGTP DIPHOSPHATASE"/>
    <property type="match status" value="1"/>
</dbReference>
<evidence type="ECO:0000256" key="10">
    <source>
        <dbReference type="ARBA" id="ARBA00035861"/>
    </source>
</evidence>
<dbReference type="Gene3D" id="3.90.79.10">
    <property type="entry name" value="Nucleoside Triphosphate Pyrophosphohydrolase"/>
    <property type="match status" value="1"/>
</dbReference>
<dbReference type="GO" id="GO:0006281">
    <property type="term" value="P:DNA repair"/>
    <property type="evidence" value="ECO:0007669"/>
    <property type="project" value="UniProtKB-KW"/>
</dbReference>
<dbReference type="EMBL" id="DYUE01000262">
    <property type="protein sequence ID" value="HJG92295.1"/>
    <property type="molecule type" value="Genomic_DNA"/>
</dbReference>
<name>A0A921MX95_9MICO</name>
<dbReference type="InterPro" id="IPR015797">
    <property type="entry name" value="NUDIX_hydrolase-like_dom_sf"/>
</dbReference>
<evidence type="ECO:0000313" key="13">
    <source>
        <dbReference type="EMBL" id="HJG92295.1"/>
    </source>
</evidence>
<comment type="cofactor">
    <cofactor evidence="1">
        <name>Mg(2+)</name>
        <dbReference type="ChEBI" id="CHEBI:18420"/>
    </cofactor>
</comment>